<organism evidence="1 2">
    <name type="scientific">Miniphocaeibacter halophilus</name>
    <dbReference type="NCBI Taxonomy" id="2931922"/>
    <lineage>
        <taxon>Bacteria</taxon>
        <taxon>Bacillati</taxon>
        <taxon>Bacillota</taxon>
        <taxon>Tissierellia</taxon>
        <taxon>Tissierellales</taxon>
        <taxon>Peptoniphilaceae</taxon>
        <taxon>Miniphocaeibacter</taxon>
    </lineage>
</organism>
<reference evidence="1 2" key="1">
    <citation type="journal article" date="2022" name="Int. J. Syst. Evol. Microbiol.">
        <title>Miniphocaeibacter halophilus sp. nov., an ammonium-tolerant acetate-producing bacterium isolated from a biogas system.</title>
        <authorList>
            <person name="Schnurer A."/>
            <person name="Singh A."/>
            <person name="Bi S."/>
            <person name="Qiao W."/>
            <person name="Westerholm M."/>
        </authorList>
    </citation>
    <scope>NUCLEOTIDE SEQUENCE [LARGE SCALE GENOMIC DNA]</scope>
    <source>
        <strain evidence="1 2">AMB_01</strain>
    </source>
</reference>
<keyword evidence="1" id="KW-0762">Sugar transport</keyword>
<gene>
    <name evidence="1" type="ORF">JFY71_03605</name>
</gene>
<evidence type="ECO:0000313" key="1">
    <source>
        <dbReference type="EMBL" id="QQK08638.1"/>
    </source>
</evidence>
<evidence type="ECO:0000313" key="2">
    <source>
        <dbReference type="Proteomes" id="UP000595814"/>
    </source>
</evidence>
<name>A0AC61MTD8_9FIRM</name>
<dbReference type="Proteomes" id="UP000595814">
    <property type="component" value="Chromosome"/>
</dbReference>
<proteinExistence type="predicted"/>
<keyword evidence="1" id="KW-0813">Transport</keyword>
<dbReference type="EMBL" id="CP066744">
    <property type="protein sequence ID" value="QQK08638.1"/>
    <property type="molecule type" value="Genomic_DNA"/>
</dbReference>
<keyword evidence="2" id="KW-1185">Reference proteome</keyword>
<protein>
    <submittedName>
        <fullName evidence="1">PTS sugar transporter subunit IIB</fullName>
    </submittedName>
</protein>
<sequence>MLYIITVCGLGMGSSLIMKMTAETALKNLGLKANIEHWDMGTVKGKPRDILITTYEFKDNFKDESDVVFVHNIVDVEEMQEGIQNILEKKGEK</sequence>
<accession>A0AC61MTD8</accession>